<dbReference type="Proteomes" id="UP001151088">
    <property type="component" value="Unassembled WGS sequence"/>
</dbReference>
<comment type="similarity">
    <text evidence="1">Belongs to the glycosyltransferase group 1 family. Glycosyltransferase 4 subfamily.</text>
</comment>
<keyword evidence="5" id="KW-1185">Reference proteome</keyword>
<keyword evidence="3" id="KW-0808">Transferase</keyword>
<name>A0A9X2P7M0_9HYPH</name>
<dbReference type="Pfam" id="PF13692">
    <property type="entry name" value="Glyco_trans_1_4"/>
    <property type="match status" value="1"/>
</dbReference>
<comment type="caution">
    <text evidence="4">The sequence shown here is derived from an EMBL/GenBank/DDBJ whole genome shotgun (WGS) entry which is preliminary data.</text>
</comment>
<protein>
    <submittedName>
        <fullName evidence="4">Glycosyltransferase family 4 protein</fullName>
    </submittedName>
</protein>
<keyword evidence="2" id="KW-0328">Glycosyltransferase</keyword>
<accession>A0A9X2P7M0</accession>
<evidence type="ECO:0000256" key="3">
    <source>
        <dbReference type="ARBA" id="ARBA00022679"/>
    </source>
</evidence>
<dbReference type="SUPFAM" id="SSF53756">
    <property type="entry name" value="UDP-Glycosyltransferase/glycogen phosphorylase"/>
    <property type="match status" value="1"/>
</dbReference>
<evidence type="ECO:0000256" key="1">
    <source>
        <dbReference type="ARBA" id="ARBA00009481"/>
    </source>
</evidence>
<evidence type="ECO:0000313" key="4">
    <source>
        <dbReference type="EMBL" id="MCS0493722.1"/>
    </source>
</evidence>
<dbReference type="AlphaFoldDB" id="A0A9X2P7M0"/>
<dbReference type="CDD" id="cd03801">
    <property type="entry name" value="GT4_PimA-like"/>
    <property type="match status" value="1"/>
</dbReference>
<gene>
    <name evidence="4" type="ORF">NVS89_01335</name>
</gene>
<evidence type="ECO:0000313" key="5">
    <source>
        <dbReference type="Proteomes" id="UP001151088"/>
    </source>
</evidence>
<dbReference type="PANTHER" id="PTHR12526">
    <property type="entry name" value="GLYCOSYLTRANSFERASE"/>
    <property type="match status" value="1"/>
</dbReference>
<dbReference type="RefSeq" id="WP_258730673.1">
    <property type="nucleotide sequence ID" value="NZ_JANTHZ010000001.1"/>
</dbReference>
<dbReference type="Gene3D" id="3.40.50.2000">
    <property type="entry name" value="Glycogen Phosphorylase B"/>
    <property type="match status" value="2"/>
</dbReference>
<dbReference type="PANTHER" id="PTHR12526:SF640">
    <property type="entry name" value="COLANIC ACID BIOSYNTHESIS GLYCOSYLTRANSFERASE WCAL-RELATED"/>
    <property type="match status" value="1"/>
</dbReference>
<dbReference type="EMBL" id="JANTHZ010000001">
    <property type="protein sequence ID" value="MCS0493722.1"/>
    <property type="molecule type" value="Genomic_DNA"/>
</dbReference>
<reference evidence="4" key="1">
    <citation type="submission" date="2022-08" db="EMBL/GenBank/DDBJ databases">
        <authorList>
            <person name="Li F."/>
        </authorList>
    </citation>
    <scope>NUCLEOTIDE SEQUENCE</scope>
    <source>
        <strain evidence="4">MQZ15Z-1</strain>
    </source>
</reference>
<dbReference type="GO" id="GO:0016757">
    <property type="term" value="F:glycosyltransferase activity"/>
    <property type="evidence" value="ECO:0007669"/>
    <property type="project" value="UniProtKB-KW"/>
</dbReference>
<organism evidence="4 5">
    <name type="scientific">Ancylobacter mangrovi</name>
    <dbReference type="NCBI Taxonomy" id="2972472"/>
    <lineage>
        <taxon>Bacteria</taxon>
        <taxon>Pseudomonadati</taxon>
        <taxon>Pseudomonadota</taxon>
        <taxon>Alphaproteobacteria</taxon>
        <taxon>Hyphomicrobiales</taxon>
        <taxon>Xanthobacteraceae</taxon>
        <taxon>Ancylobacter</taxon>
    </lineage>
</organism>
<sequence>MPREETPAATSPAAVDVARLEVVAPNFKRRLSGVTATLERVLPFQAREVHIAALGPGLAQEVPHIGYADLLRFWRAPARRRARIWHARRNVEMLAGVLLRDVLRMRLLLVFTSASQRWHTRWTRFLIGRMDGVISTSEKTASYLERPSSVIHHGIDIAQFVPPADKAAVRAGLGLPALKLVGCFGRIRAQKGTDVFVDALIRTLPDHPGWGGVVLGRATAAHKDFFAEQKAKVEKAGLADRILFPGEVATSQTPAWYGALDLYVAPQRWEGFGVTPLEAMACGVPVVATTVGAFDELVIEGETGNLVPPGDVDAMAQAVGAFMALDEADRAAKAETARRHIEMTHSIEIEAQKINAVYEAVWAAKG</sequence>
<evidence type="ECO:0000256" key="2">
    <source>
        <dbReference type="ARBA" id="ARBA00022676"/>
    </source>
</evidence>
<proteinExistence type="inferred from homology"/>